<dbReference type="Proteomes" id="UP000245626">
    <property type="component" value="Unassembled WGS sequence"/>
</dbReference>
<evidence type="ECO:0000313" key="1">
    <source>
        <dbReference type="EMBL" id="PWN52026.1"/>
    </source>
</evidence>
<dbReference type="EMBL" id="KZ819801">
    <property type="protein sequence ID" value="PWN52026.1"/>
    <property type="molecule type" value="Genomic_DNA"/>
</dbReference>
<keyword evidence="2" id="KW-1185">Reference proteome</keyword>
<gene>
    <name evidence="1" type="ORF">IE53DRAFT_367555</name>
</gene>
<proteinExistence type="predicted"/>
<protein>
    <submittedName>
        <fullName evidence="1">Kinase-like protein</fullName>
    </submittedName>
</protein>
<reference evidence="1 2" key="1">
    <citation type="journal article" date="2018" name="Mol. Biol. Evol.">
        <title>Broad Genomic Sampling Reveals a Smut Pathogenic Ancestry of the Fungal Clade Ustilaginomycotina.</title>
        <authorList>
            <person name="Kijpornyongpan T."/>
            <person name="Mondo S.J."/>
            <person name="Barry K."/>
            <person name="Sandor L."/>
            <person name="Lee J."/>
            <person name="Lipzen A."/>
            <person name="Pangilinan J."/>
            <person name="LaButti K."/>
            <person name="Hainaut M."/>
            <person name="Henrissat B."/>
            <person name="Grigoriev I.V."/>
            <person name="Spatafora J.W."/>
            <person name="Aime M.C."/>
        </authorList>
    </citation>
    <scope>NUCLEOTIDE SEQUENCE [LARGE SCALE GENOMIC DNA]</scope>
    <source>
        <strain evidence="1 2">SA 807</strain>
    </source>
</reference>
<accession>A0ACD0P1Y0</accession>
<name>A0ACD0P1Y0_9BASI</name>
<evidence type="ECO:0000313" key="2">
    <source>
        <dbReference type="Proteomes" id="UP000245626"/>
    </source>
</evidence>
<organism evidence="1 2">
    <name type="scientific">Violaceomyces palustris</name>
    <dbReference type="NCBI Taxonomy" id="1673888"/>
    <lineage>
        <taxon>Eukaryota</taxon>
        <taxon>Fungi</taxon>
        <taxon>Dikarya</taxon>
        <taxon>Basidiomycota</taxon>
        <taxon>Ustilaginomycotina</taxon>
        <taxon>Ustilaginomycetes</taxon>
        <taxon>Violaceomycetales</taxon>
        <taxon>Violaceomycetaceae</taxon>
        <taxon>Violaceomyces</taxon>
    </lineage>
</organism>
<sequence>MNDSGAVTDQLQDSRLSSPSALSSHLALAPSSSSGRPRSESRPVVAKIETESLGLGRPSTLSKNSLFFASQAFTPSPVLSGHSREKSSSSNQGLLPSSSASSLDSAAGLSAVNLDGLPTENGHDRFFSNSRWSGGFGSSLQTPACDLSSASSIRSRRNWDEFEGKPVSPLPSPAVRDDGSTSFLFDPPSQRSSGGDDELNEAASGGGRQNHAAIDTPSKTSAFFGASWSAPPRPPSIRSHQRVTSNSEQSDAKESLSWSTLSAGGSRTVSVDVSQRIRQPTRLPTMPIQGEPVSGTSWTNSRATPSTITDVTPTFPAHARLSSTETTNSGYLSSPAHSLDPETSSSFSKFGSSSQASISGMSDFFGSQGDALRMHMPSQDSLRNGWSNGQRPILREETAHGLPASSSFNSSSARPTRGLWDDEAAGSLGSPIAPVVVPPPSKPVPPRTQSPRKASSGHVHGPSENATGSSLIPPARGSLIRMGSNLGLGVETPQEEEEEDEEGRMVGAYAVERTLGVGAFSRVALARRTRKSAIPVSSAGGGLRRPTSIYDMFTESKRATKAEEDELVALKMLDREPCKQNERMKVSWVREVEVLKHISHPNLVRFIASFSTRVHHVLVLERVAGGELFDLLASHHAELARREWLVRRLFAELASAVGWMHRINLVHRDIKLENILLTSNLFGSLTEPLTPSRLPPEPLLKLTDFGLSRFIDPDGPLLETRCGSEEYAAPELIIGKKYDGRKTDSWALGVVLYSLLTGSLPFLEDIGAGGFGEAREGSSGERDAKQRKTHLLRIAKGDLRWPSLMNELSEDVPDAERCPPGNRLITPSAKHIVGRLMRRDATKRAGAWESWDEAWLTTGSFESGEKSAEGELVKIPDDPRGEIGYRWLMEKASVRSDSVSDLARGD</sequence>